<reference evidence="1 2" key="1">
    <citation type="journal article" date="2018" name="Sci. Rep.">
        <title>Comparative analysis of the Pocillopora damicornis genome highlights role of immune system in coral evolution.</title>
        <authorList>
            <person name="Cunning R."/>
            <person name="Bay R.A."/>
            <person name="Gillette P."/>
            <person name="Baker A.C."/>
            <person name="Traylor-Knowles N."/>
        </authorList>
    </citation>
    <scope>NUCLEOTIDE SEQUENCE [LARGE SCALE GENOMIC DNA]</scope>
    <source>
        <strain evidence="1">RSMAS</strain>
        <tissue evidence="1">Whole animal</tissue>
    </source>
</reference>
<feature type="non-terminal residue" evidence="1">
    <location>
        <position position="1"/>
    </location>
</feature>
<dbReference type="EMBL" id="RCHS01002830">
    <property type="protein sequence ID" value="RMX45415.1"/>
    <property type="molecule type" value="Genomic_DNA"/>
</dbReference>
<keyword evidence="2" id="KW-1185">Reference proteome</keyword>
<comment type="caution">
    <text evidence="1">The sequence shown here is derived from an EMBL/GenBank/DDBJ whole genome shotgun (WGS) entry which is preliminary data.</text>
</comment>
<evidence type="ECO:0000313" key="1">
    <source>
        <dbReference type="EMBL" id="RMX45415.1"/>
    </source>
</evidence>
<proteinExistence type="predicted"/>
<protein>
    <submittedName>
        <fullName evidence="1">Uncharacterized protein</fullName>
    </submittedName>
</protein>
<dbReference type="Proteomes" id="UP000275408">
    <property type="component" value="Unassembled WGS sequence"/>
</dbReference>
<organism evidence="1 2">
    <name type="scientific">Pocillopora damicornis</name>
    <name type="common">Cauliflower coral</name>
    <name type="synonym">Millepora damicornis</name>
    <dbReference type="NCBI Taxonomy" id="46731"/>
    <lineage>
        <taxon>Eukaryota</taxon>
        <taxon>Metazoa</taxon>
        <taxon>Cnidaria</taxon>
        <taxon>Anthozoa</taxon>
        <taxon>Hexacorallia</taxon>
        <taxon>Scleractinia</taxon>
        <taxon>Astrocoeniina</taxon>
        <taxon>Pocilloporidae</taxon>
        <taxon>Pocillopora</taxon>
    </lineage>
</organism>
<evidence type="ECO:0000313" key="2">
    <source>
        <dbReference type="Proteomes" id="UP000275408"/>
    </source>
</evidence>
<gene>
    <name evidence="1" type="ORF">pdam_00015704</name>
</gene>
<feature type="non-terminal residue" evidence="1">
    <location>
        <position position="165"/>
    </location>
</feature>
<name>A0A3M6TVG0_POCDA</name>
<dbReference type="AlphaFoldDB" id="A0A3M6TVG0"/>
<accession>A0A3M6TVG0</accession>
<sequence>LNKDNISLQGKTDPTSLDLAIRCSTNERQGSVWRKAKTDLKKLLGFGGGGVPLGQTGALCIHRDMKHLGSLESTQEARVALSYASSNSDTSFMLSKLPILEHLRVLLLSFLHPVFVDVNVTVNWLSSCETLTCAKQLALSIQEKLPLATCEFKDHEKQIDFQPSL</sequence>